<evidence type="ECO:0000256" key="9">
    <source>
        <dbReference type="ARBA" id="ARBA00022692"/>
    </source>
</evidence>
<evidence type="ECO:0000256" key="6">
    <source>
        <dbReference type="ARBA" id="ARBA00019988"/>
    </source>
</evidence>
<dbReference type="EC" id="2.4.1.80" evidence="5"/>
<dbReference type="GO" id="GO:0006679">
    <property type="term" value="P:glucosylceramide biosynthetic process"/>
    <property type="evidence" value="ECO:0007669"/>
    <property type="project" value="TreeGrafter"/>
</dbReference>
<evidence type="ECO:0000256" key="12">
    <source>
        <dbReference type="ARBA" id="ARBA00031017"/>
    </source>
</evidence>
<keyword evidence="16" id="KW-1185">Reference proteome</keyword>
<evidence type="ECO:0000256" key="14">
    <source>
        <dbReference type="ARBA" id="ARBA00032575"/>
    </source>
</evidence>
<comment type="pathway">
    <text evidence="2">Lipid metabolism; sphingolipid metabolism.</text>
</comment>
<keyword evidence="8 15" id="KW-0808">Transferase</keyword>
<dbReference type="AlphaFoldDB" id="A0A0N1NYQ3"/>
<comment type="caution">
    <text evidence="15">The sequence shown here is derived from an EMBL/GenBank/DDBJ whole genome shotgun (WGS) entry which is preliminary data.</text>
</comment>
<protein>
    <recommendedName>
        <fullName evidence="6">Ceramide glucosyltransferase</fullName>
        <ecNumber evidence="5">2.4.1.80</ecNumber>
    </recommendedName>
    <alternativeName>
        <fullName evidence="13">Glucosylceramide synthase</fullName>
    </alternativeName>
    <alternativeName>
        <fullName evidence="14">UDP-glucose ceramide glucosyltransferase</fullName>
    </alternativeName>
    <alternativeName>
        <fullName evidence="12">UDP-glucose:N-acylsphingosine D-glucosyltransferase</fullName>
    </alternativeName>
</protein>
<dbReference type="UniPathway" id="UPA00222"/>
<dbReference type="GO" id="GO:0016020">
    <property type="term" value="C:membrane"/>
    <property type="evidence" value="ECO:0007669"/>
    <property type="project" value="UniProtKB-SubCell"/>
</dbReference>
<sequence>MLVEAAALLCLGWFAFIFVVCGLGYAQLFIHYRKPPPPANVLEKPVRDIPHVTIIRPCKGHEPYLAECLSSSFHQVYPRTRLTIHFCVASRDDPATAVIQSVLKQYPGFDARLFVEDEDPALHTADGPNVLGPNPKIRNMSRAYREGKDDLVWIVDCNVWVSSGACARMVDKICGYSKDGPFTKAFKLVHHLPICVDVHNDYTHGTKSRKLLRSMSQGHDAPLTGSISVTGNSHGSGGRLEELFLSSSHAKMYVAISTVAVAPCIVGKSNMFRRSHLYGLTGGMGIDYFSHNICEDHLIGDLLWKSTINHCQPCSTDPETESVWRSLGNHGLVRGDLAIQPVAGMSVTGYIARRVRWLRVRKFTVPAATAVEPGTESVVCSLMGAWGVTTSPLTKDFAGSSWPWMLTWWLSSMFIWSCVDRTVYLLLHSGATVEDDDSVPTFAKPLAEPLRGRRSWATWLSAWIGREFLAFTIWFWAIWGGVSVTWRERRFWVGFDMRVHEIPHHGHQRSSVNGNGHAAKHKIV</sequence>
<keyword evidence="11" id="KW-0472">Membrane</keyword>
<comment type="subcellular location">
    <subcellularLocation>
        <location evidence="1">Membrane</location>
        <topology evidence="1">Multi-pass membrane protein</topology>
    </subcellularLocation>
</comment>
<keyword evidence="9" id="KW-0812">Transmembrane</keyword>
<evidence type="ECO:0000256" key="13">
    <source>
        <dbReference type="ARBA" id="ARBA00031543"/>
    </source>
</evidence>
<evidence type="ECO:0000256" key="7">
    <source>
        <dbReference type="ARBA" id="ARBA00022676"/>
    </source>
</evidence>
<dbReference type="GO" id="GO:0008120">
    <property type="term" value="F:ceramide glucosyltransferase activity"/>
    <property type="evidence" value="ECO:0007669"/>
    <property type="project" value="UniProtKB-EC"/>
</dbReference>
<organism evidence="15 16">
    <name type="scientific">Cyphellophora attinorum</name>
    <dbReference type="NCBI Taxonomy" id="1664694"/>
    <lineage>
        <taxon>Eukaryota</taxon>
        <taxon>Fungi</taxon>
        <taxon>Dikarya</taxon>
        <taxon>Ascomycota</taxon>
        <taxon>Pezizomycotina</taxon>
        <taxon>Eurotiomycetes</taxon>
        <taxon>Chaetothyriomycetidae</taxon>
        <taxon>Chaetothyriales</taxon>
        <taxon>Cyphellophoraceae</taxon>
        <taxon>Cyphellophora</taxon>
    </lineage>
</organism>
<gene>
    <name evidence="15" type="ORF">AB675_2955</name>
</gene>
<evidence type="ECO:0000256" key="5">
    <source>
        <dbReference type="ARBA" id="ARBA00012699"/>
    </source>
</evidence>
<dbReference type="OrthoDB" id="1483400at2759"/>
<dbReference type="GeneID" id="28734847"/>
<dbReference type="Proteomes" id="UP000038010">
    <property type="component" value="Unassembled WGS sequence"/>
</dbReference>
<dbReference type="PANTHER" id="PTHR12726">
    <property type="entry name" value="CERAMIDE GLUCOSYLTRANSFERASE"/>
    <property type="match status" value="1"/>
</dbReference>
<evidence type="ECO:0000256" key="8">
    <source>
        <dbReference type="ARBA" id="ARBA00022679"/>
    </source>
</evidence>
<dbReference type="Gene3D" id="3.90.550.10">
    <property type="entry name" value="Spore Coat Polysaccharide Biosynthesis Protein SpsA, Chain A"/>
    <property type="match status" value="1"/>
</dbReference>
<proteinExistence type="inferred from homology"/>
<dbReference type="STRING" id="1664694.A0A0N1NYQ3"/>
<dbReference type="PANTHER" id="PTHR12726:SF0">
    <property type="entry name" value="CERAMIDE GLUCOSYLTRANSFERASE"/>
    <property type="match status" value="1"/>
</dbReference>
<dbReference type="Pfam" id="PF13506">
    <property type="entry name" value="Glyco_transf_21"/>
    <property type="match status" value="2"/>
</dbReference>
<name>A0A0N1NYQ3_9EURO</name>
<dbReference type="InterPro" id="IPR029044">
    <property type="entry name" value="Nucleotide-diphossugar_trans"/>
</dbReference>
<comment type="pathway">
    <text evidence="3">Sphingolipid metabolism.</text>
</comment>
<accession>A0A0N1NYQ3</accession>
<comment type="similarity">
    <text evidence="4">Belongs to the glycosyltransferase 2 family.</text>
</comment>
<keyword evidence="10" id="KW-1133">Transmembrane helix</keyword>
<evidence type="ECO:0000256" key="10">
    <source>
        <dbReference type="ARBA" id="ARBA00022989"/>
    </source>
</evidence>
<evidence type="ECO:0000256" key="2">
    <source>
        <dbReference type="ARBA" id="ARBA00004760"/>
    </source>
</evidence>
<evidence type="ECO:0000256" key="3">
    <source>
        <dbReference type="ARBA" id="ARBA00004991"/>
    </source>
</evidence>
<evidence type="ECO:0000256" key="1">
    <source>
        <dbReference type="ARBA" id="ARBA00004141"/>
    </source>
</evidence>
<dbReference type="EMBL" id="LFJN01000031">
    <property type="protein sequence ID" value="KPI36407.1"/>
    <property type="molecule type" value="Genomic_DNA"/>
</dbReference>
<evidence type="ECO:0000313" key="16">
    <source>
        <dbReference type="Proteomes" id="UP000038010"/>
    </source>
</evidence>
<dbReference type="SUPFAM" id="SSF53448">
    <property type="entry name" value="Nucleotide-diphospho-sugar transferases"/>
    <property type="match status" value="1"/>
</dbReference>
<evidence type="ECO:0000256" key="11">
    <source>
        <dbReference type="ARBA" id="ARBA00023136"/>
    </source>
</evidence>
<reference evidence="15 16" key="1">
    <citation type="submission" date="2015-06" db="EMBL/GenBank/DDBJ databases">
        <title>Draft genome of the ant-associated black yeast Phialophora attae CBS 131958.</title>
        <authorList>
            <person name="Moreno L.F."/>
            <person name="Stielow B.J."/>
            <person name="de Hoog S."/>
            <person name="Vicente V.A."/>
            <person name="Weiss V.A."/>
            <person name="de Vries M."/>
            <person name="Cruz L.M."/>
            <person name="Souza E.M."/>
        </authorList>
    </citation>
    <scope>NUCLEOTIDE SEQUENCE [LARGE SCALE GENOMIC DNA]</scope>
    <source>
        <strain evidence="15 16">CBS 131958</strain>
    </source>
</reference>
<dbReference type="RefSeq" id="XP_017996370.1">
    <property type="nucleotide sequence ID" value="XM_018142967.1"/>
</dbReference>
<evidence type="ECO:0000256" key="4">
    <source>
        <dbReference type="ARBA" id="ARBA00006739"/>
    </source>
</evidence>
<keyword evidence="7" id="KW-0328">Glycosyltransferase</keyword>
<dbReference type="VEuPathDB" id="FungiDB:AB675_2955"/>
<dbReference type="InterPro" id="IPR025993">
    <property type="entry name" value="Ceramide_glucosylTrfase"/>
</dbReference>
<evidence type="ECO:0000313" key="15">
    <source>
        <dbReference type="EMBL" id="KPI36407.1"/>
    </source>
</evidence>